<proteinExistence type="predicted"/>
<feature type="signal peptide" evidence="2">
    <location>
        <begin position="1"/>
        <end position="27"/>
    </location>
</feature>
<feature type="compositionally biased region" description="Basic and acidic residues" evidence="1">
    <location>
        <begin position="644"/>
        <end position="654"/>
    </location>
</feature>
<reference evidence="3 4" key="1">
    <citation type="submission" date="2022-11" db="EMBL/GenBank/DDBJ databases">
        <title>Minimal conservation of predation-associated metabolite biosynthetic gene clusters underscores biosynthetic potential of Myxococcota including descriptions for ten novel species: Archangium lansinium sp. nov., Myxococcus landrumus sp. nov., Nannocystis bai.</title>
        <authorList>
            <person name="Ahearne A."/>
            <person name="Stevens C."/>
            <person name="Phillips K."/>
        </authorList>
    </citation>
    <scope>NUCLEOTIDE SEQUENCE [LARGE SCALE GENOMIC DNA]</scope>
    <source>
        <strain evidence="3 4">MIWBW</strain>
    </source>
</reference>
<evidence type="ECO:0000313" key="3">
    <source>
        <dbReference type="EMBL" id="MCY1082034.1"/>
    </source>
</evidence>
<protein>
    <submittedName>
        <fullName evidence="3">Uncharacterized protein</fullName>
    </submittedName>
</protein>
<dbReference type="EMBL" id="JAPNKA010000001">
    <property type="protein sequence ID" value="MCY1082034.1"/>
    <property type="molecule type" value="Genomic_DNA"/>
</dbReference>
<keyword evidence="4" id="KW-1185">Reference proteome</keyword>
<evidence type="ECO:0000313" key="4">
    <source>
        <dbReference type="Proteomes" id="UP001207654"/>
    </source>
</evidence>
<sequence>MHKPGVFVVGPWLLALLLLGLTSPTLAASAPASAAELHELLQTFRRLKEPPEHDEEPHFERLGLEDPYTVIVRAALEHPEPGHVIAKLRERYALNAAAARALLLGQLVTIPPDDPWATLTPEQVRRALESYLTAAHEAPGSLVVLTAILTLPQSYLVPKQEFEARFLEALDAAPAPVETAIQLSRMGGDLHGWHVPLAALAVSRQPEVLPRALEALGLGEHGRTATLFYFAAFQALRAHQDGDFPAATAERLLRNLLKQQQPSLAVELARQLPATAREALLAGRWTVQDSHYISTVGGDRIEVEPPGDLRPGLAAALLLGGDTQAAADWFAHAAPVPSNLREQGKDCSPEVHHALLSFLLKPEPGADPFSLLVADARCGRVLEYPWNLMLAQVFQSRYQEEARDHLSLAVESERRKPDVMPLQAHLTFLDGARATFEAADKERLARLESALAALPKQTGDSMPAAEADPVAPRIRELLAAPSASAFTEHPLAEAPKTKPSPRWSPIKSGLQPPAGFHAVRAERSGKRVLLLALSQRLDPVGEVSGGGYWLLESQDGGRTWSSLLYTGLRQYRPYELAKKSSLPMLDGDTLRLEASVRELEEKSITFPPLKLTTKREKKNLFLQARLSELQRDSDADGLPDLVEERFLTDPKAADTDADGLSDGEDPLPQVPAVDRGSEGPEARLLAAFLAMLNEGEHVQKGLEVGLPDEDSPQDVLRLPKGTTPESRYDVTFLEMKRGGLRGVRLTSRTLVFTSEEIAKAEERFGRFFGLDVSLLLNAKGDQALITWNARWRGGRYLARIQNGQWVFESLSSWIT</sequence>
<feature type="region of interest" description="Disordered" evidence="1">
    <location>
        <begin position="644"/>
        <end position="676"/>
    </location>
</feature>
<keyword evidence="2" id="KW-0732">Signal</keyword>
<feature type="region of interest" description="Disordered" evidence="1">
    <location>
        <begin position="486"/>
        <end position="505"/>
    </location>
</feature>
<accession>A0ABT4AK10</accession>
<evidence type="ECO:0000256" key="1">
    <source>
        <dbReference type="SAM" id="MobiDB-lite"/>
    </source>
</evidence>
<name>A0ABT4AK10_9BACT</name>
<dbReference type="RefSeq" id="WP_267540612.1">
    <property type="nucleotide sequence ID" value="NZ_JAPNKA010000001.1"/>
</dbReference>
<gene>
    <name evidence="3" type="ORF">OV287_47055</name>
</gene>
<feature type="compositionally biased region" description="Acidic residues" evidence="1">
    <location>
        <begin position="655"/>
        <end position="665"/>
    </location>
</feature>
<evidence type="ECO:0000256" key="2">
    <source>
        <dbReference type="SAM" id="SignalP"/>
    </source>
</evidence>
<dbReference type="Proteomes" id="UP001207654">
    <property type="component" value="Unassembled WGS sequence"/>
</dbReference>
<comment type="caution">
    <text evidence="3">The sequence shown here is derived from an EMBL/GenBank/DDBJ whole genome shotgun (WGS) entry which is preliminary data.</text>
</comment>
<feature type="chain" id="PRO_5045525225" evidence="2">
    <location>
        <begin position="28"/>
        <end position="815"/>
    </location>
</feature>
<organism evidence="3 4">
    <name type="scientific">Archangium lansingense</name>
    <dbReference type="NCBI Taxonomy" id="2995310"/>
    <lineage>
        <taxon>Bacteria</taxon>
        <taxon>Pseudomonadati</taxon>
        <taxon>Myxococcota</taxon>
        <taxon>Myxococcia</taxon>
        <taxon>Myxococcales</taxon>
        <taxon>Cystobacterineae</taxon>
        <taxon>Archangiaceae</taxon>
        <taxon>Archangium</taxon>
    </lineage>
</organism>